<evidence type="ECO:0000313" key="1">
    <source>
        <dbReference type="EMBL" id="KRX12091.1"/>
    </source>
</evidence>
<accession>A0A0V0RC80</accession>
<protein>
    <submittedName>
        <fullName evidence="1">Uncharacterized protein</fullName>
    </submittedName>
</protein>
<dbReference type="Proteomes" id="UP000054630">
    <property type="component" value="Unassembled WGS sequence"/>
</dbReference>
<comment type="caution">
    <text evidence="1">The sequence shown here is derived from an EMBL/GenBank/DDBJ whole genome shotgun (WGS) entry which is preliminary data.</text>
</comment>
<sequence length="40" mass="4622">MQIFKRLWPQALPSGYAQGQIKICICPQAIPRQFIAQYLT</sequence>
<gene>
    <name evidence="1" type="ORF">T07_1469</name>
</gene>
<keyword evidence="2" id="KW-1185">Reference proteome</keyword>
<name>A0A0V0RC80_9BILA</name>
<reference evidence="1 2" key="1">
    <citation type="submission" date="2015-01" db="EMBL/GenBank/DDBJ databases">
        <title>Evolution of Trichinella species and genotypes.</title>
        <authorList>
            <person name="Korhonen P.K."/>
            <person name="Edoardo P."/>
            <person name="Giuseppe L.R."/>
            <person name="Gasser R.B."/>
        </authorList>
    </citation>
    <scope>NUCLEOTIDE SEQUENCE [LARGE SCALE GENOMIC DNA]</scope>
    <source>
        <strain evidence="1">ISS37</strain>
    </source>
</reference>
<proteinExistence type="predicted"/>
<organism evidence="1 2">
    <name type="scientific">Trichinella nelsoni</name>
    <dbReference type="NCBI Taxonomy" id="6336"/>
    <lineage>
        <taxon>Eukaryota</taxon>
        <taxon>Metazoa</taxon>
        <taxon>Ecdysozoa</taxon>
        <taxon>Nematoda</taxon>
        <taxon>Enoplea</taxon>
        <taxon>Dorylaimia</taxon>
        <taxon>Trichinellida</taxon>
        <taxon>Trichinellidae</taxon>
        <taxon>Trichinella</taxon>
    </lineage>
</organism>
<evidence type="ECO:0000313" key="2">
    <source>
        <dbReference type="Proteomes" id="UP000054630"/>
    </source>
</evidence>
<dbReference type="OrthoDB" id="10373469at2759"/>
<dbReference type="EMBL" id="JYDL01000824">
    <property type="protein sequence ID" value="KRX12091.1"/>
    <property type="molecule type" value="Genomic_DNA"/>
</dbReference>
<dbReference type="AlphaFoldDB" id="A0A0V0RC80"/>